<sequence>MRTIVQCEIDKIIKNKTFIGALIVSLFVLAGILFLGFYYSQLQGHYKGEVDLYHKNVEEHTGDFTDQKVREILINYIDRRQSTDADNRPSDLFSWEIADTFFPIDEDITLKMNAANEMYHS</sequence>
<dbReference type="AlphaFoldDB" id="A0A927MLU2"/>
<proteinExistence type="predicted"/>
<comment type="caution">
    <text evidence="2">The sequence shown here is derived from an EMBL/GenBank/DDBJ whole genome shotgun (WGS) entry which is preliminary data.</text>
</comment>
<accession>A0A927MLU2</accession>
<protein>
    <submittedName>
        <fullName evidence="2">Uncharacterized protein</fullName>
    </submittedName>
</protein>
<dbReference type="Proteomes" id="UP000658225">
    <property type="component" value="Unassembled WGS sequence"/>
</dbReference>
<keyword evidence="3" id="KW-1185">Reference proteome</keyword>
<keyword evidence="1" id="KW-0472">Membrane</keyword>
<keyword evidence="1" id="KW-1133">Transmembrane helix</keyword>
<reference evidence="2" key="1">
    <citation type="submission" date="2020-10" db="EMBL/GenBank/DDBJ databases">
        <title>Genomic Encyclopedia of Type Strains, Phase IV (KMG-IV): sequencing the most valuable type-strain genomes for metagenomic binning, comparative biology and taxonomic classification.</title>
        <authorList>
            <person name="Goeker M."/>
        </authorList>
    </citation>
    <scope>NUCLEOTIDE SEQUENCE</scope>
    <source>
        <strain evidence="2">DSM 13886</strain>
    </source>
</reference>
<dbReference type="EMBL" id="JADBEL010000025">
    <property type="protein sequence ID" value="MBE1556333.1"/>
    <property type="molecule type" value="Genomic_DNA"/>
</dbReference>
<organism evidence="2 3">
    <name type="scientific">Sporosarcina limicola</name>
    <dbReference type="NCBI Taxonomy" id="34101"/>
    <lineage>
        <taxon>Bacteria</taxon>
        <taxon>Bacillati</taxon>
        <taxon>Bacillota</taxon>
        <taxon>Bacilli</taxon>
        <taxon>Bacillales</taxon>
        <taxon>Caryophanaceae</taxon>
        <taxon>Sporosarcina</taxon>
    </lineage>
</organism>
<evidence type="ECO:0000313" key="3">
    <source>
        <dbReference type="Proteomes" id="UP000658225"/>
    </source>
</evidence>
<feature type="transmembrane region" description="Helical" evidence="1">
    <location>
        <begin position="18"/>
        <end position="39"/>
    </location>
</feature>
<dbReference type="RefSeq" id="WP_192599995.1">
    <property type="nucleotide sequence ID" value="NZ_JADBEL010000025.1"/>
</dbReference>
<name>A0A927MLU2_9BACL</name>
<keyword evidence="1" id="KW-0812">Transmembrane</keyword>
<gene>
    <name evidence="2" type="ORF">H4683_003457</name>
</gene>
<evidence type="ECO:0000313" key="2">
    <source>
        <dbReference type="EMBL" id="MBE1556333.1"/>
    </source>
</evidence>
<evidence type="ECO:0000256" key="1">
    <source>
        <dbReference type="SAM" id="Phobius"/>
    </source>
</evidence>